<dbReference type="RefSeq" id="WP_096444948.1">
    <property type="nucleotide sequence ID" value="NZ_JBHSOG010000102.1"/>
</dbReference>
<comment type="function">
    <text evidence="13 15">Part of a heterotetrameric complex that catalyzes the two-step biosynthesis of anthranilate, an intermediate in the biosynthesis of L-tryptophan. In the first step, the glutamine-binding beta subunit (TrpG) of anthranilate synthase (AS) provides the glutamine amidotransferase activity which generates ammonia as a substrate that, along with chorismate, is used in the second step, catalyzed by the large alpha subunit of AS (TrpE) to produce anthranilate. In the absence of TrpG, TrpE can synthesize anthranilate directly from chorismate and high concentrations of ammonia.</text>
</comment>
<evidence type="ECO:0000259" key="16">
    <source>
        <dbReference type="Pfam" id="PF00425"/>
    </source>
</evidence>
<sequence length="491" mass="54258">MLEQEFNALAAAGYNRIPVTLETFADLDTPLSIYLKLANEPYTYLLESVQGGERFGRYSFIGLASPTRIEVYGRSALLLTGNRLVERRDYGDPLNFVAEFMNRIKVPPREHLPRFAGGLVGCFGYDTVRYIEPRLAKTEKPDAIGTPDILLLLSEEIAIVDNLTGKLTLVVYAEPEVPGAFKRAKRRLRELLAKLREPVRIPDEVRAEPQPAVSSFGEDAFKDAVRRAKQYIVDGDVMQVVLSQRMSKPFAAHPMALYRALRSLNPSPYMFYFNFEDFHVVGASPEILVRLEDDTVTVRPIAGTRKRGATATEDAALEEDLLADQKERAEHLQLLDLGRNDAGRVSETGTVKVTEQFTIERYSHVMHIVSNVEGRLKDGLDPLAVLRATFPAGTVSGAPKVRAMEIIDELEPVKRGIYAGSAGYLGFHGDMDVAIAIRTAVVKDGIIHVQAGAGIVADSDPDSEWQETQNKAKATLRAAEMAEGGLDTRVD</sequence>
<comment type="caution">
    <text evidence="18">The sequence shown here is derived from an EMBL/GenBank/DDBJ whole genome shotgun (WGS) entry which is preliminary data.</text>
</comment>
<name>A0ABW1AXZ2_9RHOO</name>
<dbReference type="Gene3D" id="3.60.120.10">
    <property type="entry name" value="Anthranilate synthase"/>
    <property type="match status" value="1"/>
</dbReference>
<evidence type="ECO:0000256" key="9">
    <source>
        <dbReference type="ARBA" id="ARBA00022822"/>
    </source>
</evidence>
<keyword evidence="7 15" id="KW-0028">Amino-acid biosynthesis</keyword>
<dbReference type="Pfam" id="PF04715">
    <property type="entry name" value="Anth_synt_I_N"/>
    <property type="match status" value="1"/>
</dbReference>
<dbReference type="GO" id="GO:0004049">
    <property type="term" value="F:anthranilate synthase activity"/>
    <property type="evidence" value="ECO:0007669"/>
    <property type="project" value="UniProtKB-EC"/>
</dbReference>
<protein>
    <recommendedName>
        <fullName evidence="6 15">Anthranilate synthase component 1</fullName>
        <ecNumber evidence="5 15">4.1.3.27</ecNumber>
    </recommendedName>
</protein>
<keyword evidence="8 15" id="KW-0479">Metal-binding</keyword>
<evidence type="ECO:0000256" key="8">
    <source>
        <dbReference type="ARBA" id="ARBA00022723"/>
    </source>
</evidence>
<evidence type="ECO:0000259" key="17">
    <source>
        <dbReference type="Pfam" id="PF04715"/>
    </source>
</evidence>
<dbReference type="SUPFAM" id="SSF56322">
    <property type="entry name" value="ADC synthase"/>
    <property type="match status" value="1"/>
</dbReference>
<dbReference type="NCBIfam" id="TIGR00564">
    <property type="entry name" value="trpE_most"/>
    <property type="match status" value="1"/>
</dbReference>
<dbReference type="InterPro" id="IPR005801">
    <property type="entry name" value="ADC_synthase"/>
</dbReference>
<evidence type="ECO:0000256" key="4">
    <source>
        <dbReference type="ARBA" id="ARBA00011575"/>
    </source>
</evidence>
<evidence type="ECO:0000256" key="5">
    <source>
        <dbReference type="ARBA" id="ARBA00012266"/>
    </source>
</evidence>
<comment type="cofactor">
    <cofactor evidence="1 15">
        <name>Mg(2+)</name>
        <dbReference type="ChEBI" id="CHEBI:18420"/>
    </cofactor>
</comment>
<evidence type="ECO:0000313" key="18">
    <source>
        <dbReference type="EMBL" id="MFC5772013.1"/>
    </source>
</evidence>
<dbReference type="PANTHER" id="PTHR11236">
    <property type="entry name" value="AMINOBENZOATE/ANTHRANILATE SYNTHASE"/>
    <property type="match status" value="1"/>
</dbReference>
<evidence type="ECO:0000256" key="10">
    <source>
        <dbReference type="ARBA" id="ARBA00022842"/>
    </source>
</evidence>
<evidence type="ECO:0000256" key="15">
    <source>
        <dbReference type="RuleBase" id="RU364045"/>
    </source>
</evidence>
<dbReference type="Proteomes" id="UP001595974">
    <property type="component" value="Unassembled WGS sequence"/>
</dbReference>
<dbReference type="EMBL" id="JBHSOG010000102">
    <property type="protein sequence ID" value="MFC5772013.1"/>
    <property type="molecule type" value="Genomic_DNA"/>
</dbReference>
<evidence type="ECO:0000256" key="11">
    <source>
        <dbReference type="ARBA" id="ARBA00023141"/>
    </source>
</evidence>
<dbReference type="PANTHER" id="PTHR11236:SF48">
    <property type="entry name" value="ISOCHORISMATE SYNTHASE MENF"/>
    <property type="match status" value="1"/>
</dbReference>
<dbReference type="Pfam" id="PF00425">
    <property type="entry name" value="Chorismate_bind"/>
    <property type="match status" value="1"/>
</dbReference>
<dbReference type="EC" id="4.1.3.27" evidence="5 15"/>
<evidence type="ECO:0000256" key="12">
    <source>
        <dbReference type="ARBA" id="ARBA00023239"/>
    </source>
</evidence>
<proteinExistence type="inferred from homology"/>
<comment type="subunit">
    <text evidence="4 15">Heterotetramer consisting of two non-identical subunits: a beta subunit (TrpG) and a large alpha subunit (TrpE).</text>
</comment>
<accession>A0ABW1AXZ2</accession>
<keyword evidence="11 15" id="KW-0057">Aromatic amino acid biosynthesis</keyword>
<evidence type="ECO:0000256" key="1">
    <source>
        <dbReference type="ARBA" id="ARBA00001946"/>
    </source>
</evidence>
<dbReference type="PRINTS" id="PR00095">
    <property type="entry name" value="ANTSNTHASEI"/>
</dbReference>
<dbReference type="InterPro" id="IPR015890">
    <property type="entry name" value="Chorismate_C"/>
</dbReference>
<evidence type="ECO:0000256" key="7">
    <source>
        <dbReference type="ARBA" id="ARBA00022605"/>
    </source>
</evidence>
<dbReference type="InterPro" id="IPR005256">
    <property type="entry name" value="Anth_synth_I_PabB"/>
</dbReference>
<dbReference type="InterPro" id="IPR019999">
    <property type="entry name" value="Anth_synth_I-like"/>
</dbReference>
<feature type="domain" description="Chorismate-utilising enzyme C-terminal" evidence="16">
    <location>
        <begin position="219"/>
        <end position="471"/>
    </location>
</feature>
<organism evidence="18 19">
    <name type="scientific">Thauera sinica</name>
    <dbReference type="NCBI Taxonomy" id="2665146"/>
    <lineage>
        <taxon>Bacteria</taxon>
        <taxon>Pseudomonadati</taxon>
        <taxon>Pseudomonadota</taxon>
        <taxon>Betaproteobacteria</taxon>
        <taxon>Rhodocyclales</taxon>
        <taxon>Zoogloeaceae</taxon>
        <taxon>Thauera</taxon>
    </lineage>
</organism>
<comment type="pathway">
    <text evidence="2 15">Amino-acid biosynthesis; L-tryptophan biosynthesis; L-tryptophan from chorismate: step 1/5.</text>
</comment>
<evidence type="ECO:0000256" key="13">
    <source>
        <dbReference type="ARBA" id="ARBA00025634"/>
    </source>
</evidence>
<evidence type="ECO:0000256" key="14">
    <source>
        <dbReference type="ARBA" id="ARBA00047683"/>
    </source>
</evidence>
<comment type="catalytic activity">
    <reaction evidence="14 15">
        <text>chorismate + L-glutamine = anthranilate + pyruvate + L-glutamate + H(+)</text>
        <dbReference type="Rhea" id="RHEA:21732"/>
        <dbReference type="ChEBI" id="CHEBI:15361"/>
        <dbReference type="ChEBI" id="CHEBI:15378"/>
        <dbReference type="ChEBI" id="CHEBI:16567"/>
        <dbReference type="ChEBI" id="CHEBI:29748"/>
        <dbReference type="ChEBI" id="CHEBI:29985"/>
        <dbReference type="ChEBI" id="CHEBI:58359"/>
        <dbReference type="EC" id="4.1.3.27"/>
    </reaction>
</comment>
<keyword evidence="10 15" id="KW-0460">Magnesium</keyword>
<evidence type="ECO:0000256" key="3">
    <source>
        <dbReference type="ARBA" id="ARBA00009562"/>
    </source>
</evidence>
<evidence type="ECO:0000256" key="2">
    <source>
        <dbReference type="ARBA" id="ARBA00004873"/>
    </source>
</evidence>
<dbReference type="InterPro" id="IPR006805">
    <property type="entry name" value="Anth_synth_I_N"/>
</dbReference>
<keyword evidence="19" id="KW-1185">Reference proteome</keyword>
<comment type="similarity">
    <text evidence="3 15">Belongs to the anthranilate synthase component I family.</text>
</comment>
<keyword evidence="12 15" id="KW-0456">Lyase</keyword>
<gene>
    <name evidence="15 18" type="primary">trpE</name>
    <name evidence="18" type="ORF">ACFPTN_21745</name>
</gene>
<evidence type="ECO:0000256" key="6">
    <source>
        <dbReference type="ARBA" id="ARBA00020653"/>
    </source>
</evidence>
<feature type="domain" description="Anthranilate synthase component I N-terminal" evidence="17">
    <location>
        <begin position="26"/>
        <end position="169"/>
    </location>
</feature>
<reference evidence="19" key="1">
    <citation type="journal article" date="2019" name="Int. J. Syst. Evol. Microbiol.">
        <title>The Global Catalogue of Microorganisms (GCM) 10K type strain sequencing project: providing services to taxonomists for standard genome sequencing and annotation.</title>
        <authorList>
            <consortium name="The Broad Institute Genomics Platform"/>
            <consortium name="The Broad Institute Genome Sequencing Center for Infectious Disease"/>
            <person name="Wu L."/>
            <person name="Ma J."/>
        </authorList>
    </citation>
    <scope>NUCLEOTIDE SEQUENCE [LARGE SCALE GENOMIC DNA]</scope>
    <source>
        <strain evidence="19">SHR3</strain>
    </source>
</reference>
<evidence type="ECO:0000313" key="19">
    <source>
        <dbReference type="Proteomes" id="UP001595974"/>
    </source>
</evidence>
<keyword evidence="9 15" id="KW-0822">Tryptophan biosynthesis</keyword>